<gene>
    <name evidence="4" type="ORF">LSH36_2149g00000</name>
    <name evidence="1" type="ORF">LSH36_2835g00000</name>
    <name evidence="2" type="ORF">LSH36_2835g00001</name>
    <name evidence="3" type="ORF">LSH36_2835g00002</name>
</gene>
<proteinExistence type="predicted"/>
<accession>A0AAD9IP34</accession>
<organism evidence="3 5">
    <name type="scientific">Paralvinella palmiformis</name>
    <dbReference type="NCBI Taxonomy" id="53620"/>
    <lineage>
        <taxon>Eukaryota</taxon>
        <taxon>Metazoa</taxon>
        <taxon>Spiralia</taxon>
        <taxon>Lophotrochozoa</taxon>
        <taxon>Annelida</taxon>
        <taxon>Polychaeta</taxon>
        <taxon>Sedentaria</taxon>
        <taxon>Canalipalpata</taxon>
        <taxon>Terebellida</taxon>
        <taxon>Terebelliformia</taxon>
        <taxon>Alvinellidae</taxon>
        <taxon>Paralvinella</taxon>
    </lineage>
</organism>
<dbReference type="EMBL" id="JAODUP010002871">
    <property type="protein sequence ID" value="KAK2138522.1"/>
    <property type="molecule type" value="Genomic_DNA"/>
</dbReference>
<protein>
    <submittedName>
        <fullName evidence="3">Uncharacterized protein</fullName>
    </submittedName>
</protein>
<dbReference type="EMBL" id="JAODUP010002871">
    <property type="protein sequence ID" value="KAK2138520.1"/>
    <property type="molecule type" value="Genomic_DNA"/>
</dbReference>
<dbReference type="EMBL" id="JAODUP010002871">
    <property type="protein sequence ID" value="KAK2138521.1"/>
    <property type="molecule type" value="Genomic_DNA"/>
</dbReference>
<evidence type="ECO:0000313" key="4">
    <source>
        <dbReference type="EMBL" id="KAK2138992.1"/>
    </source>
</evidence>
<comment type="caution">
    <text evidence="3">The sequence shown here is derived from an EMBL/GenBank/DDBJ whole genome shotgun (WGS) entry which is preliminary data.</text>
</comment>
<evidence type="ECO:0000313" key="2">
    <source>
        <dbReference type="EMBL" id="KAK2138521.1"/>
    </source>
</evidence>
<evidence type="ECO:0000313" key="1">
    <source>
        <dbReference type="EMBL" id="KAK2138520.1"/>
    </source>
</evidence>
<reference evidence="3" key="1">
    <citation type="journal article" date="2023" name="Mol. Biol. Evol.">
        <title>Third-Generation Sequencing Reveals the Adaptive Role of the Epigenome in Three Deep-Sea Polychaetes.</title>
        <authorList>
            <person name="Perez M."/>
            <person name="Aroh O."/>
            <person name="Sun Y."/>
            <person name="Lan Y."/>
            <person name="Juniper S.K."/>
            <person name="Young C.R."/>
            <person name="Angers B."/>
            <person name="Qian P.Y."/>
        </authorList>
    </citation>
    <scope>NUCLEOTIDE SEQUENCE</scope>
    <source>
        <strain evidence="3">P08H-3</strain>
    </source>
</reference>
<sequence length="29" mass="3494">MSNGTVLRYQRAKYHKIQAIIFKAWQNLD</sequence>
<dbReference type="AlphaFoldDB" id="A0AAD9IP34"/>
<keyword evidence="5" id="KW-1185">Reference proteome</keyword>
<dbReference type="EMBL" id="JAODUP010002142">
    <property type="protein sequence ID" value="KAK2138992.1"/>
    <property type="molecule type" value="Genomic_DNA"/>
</dbReference>
<name>A0AAD9IP34_9ANNE</name>
<evidence type="ECO:0000313" key="5">
    <source>
        <dbReference type="Proteomes" id="UP001208570"/>
    </source>
</evidence>
<evidence type="ECO:0000313" key="3">
    <source>
        <dbReference type="EMBL" id="KAK2138522.1"/>
    </source>
</evidence>
<dbReference type="Proteomes" id="UP001208570">
    <property type="component" value="Unassembled WGS sequence"/>
</dbReference>